<dbReference type="InParanoid" id="G0NKV7"/>
<name>G0NKV7_CAEBE</name>
<dbReference type="Gene3D" id="2.40.128.180">
    <property type="match status" value="1"/>
</dbReference>
<protein>
    <submittedName>
        <fullName evidence="1">Uncharacterized protein</fullName>
    </submittedName>
</protein>
<evidence type="ECO:0000313" key="1">
    <source>
        <dbReference type="EMBL" id="EGT33097.1"/>
    </source>
</evidence>
<gene>
    <name evidence="1" type="ORF">CAEBREN_02149</name>
</gene>
<dbReference type="Proteomes" id="UP000008068">
    <property type="component" value="Unassembled WGS sequence"/>
</dbReference>
<organism evidence="2">
    <name type="scientific">Caenorhabditis brenneri</name>
    <name type="common">Nematode worm</name>
    <dbReference type="NCBI Taxonomy" id="135651"/>
    <lineage>
        <taxon>Eukaryota</taxon>
        <taxon>Metazoa</taxon>
        <taxon>Ecdysozoa</taxon>
        <taxon>Nematoda</taxon>
        <taxon>Chromadorea</taxon>
        <taxon>Rhabditida</taxon>
        <taxon>Rhabditina</taxon>
        <taxon>Rhabditomorpha</taxon>
        <taxon>Rhabditoidea</taxon>
        <taxon>Rhabditidae</taxon>
        <taxon>Peloderinae</taxon>
        <taxon>Caenorhabditis</taxon>
    </lineage>
</organism>
<accession>G0NKV7</accession>
<dbReference type="EMBL" id="GL379902">
    <property type="protein sequence ID" value="EGT33097.1"/>
    <property type="molecule type" value="Genomic_DNA"/>
</dbReference>
<dbReference type="HOGENOM" id="CLU_1367300_0_0_1"/>
<keyword evidence="2" id="KW-1185">Reference proteome</keyword>
<proteinExistence type="predicted"/>
<dbReference type="GO" id="GO:0043066">
    <property type="term" value="P:negative regulation of apoptotic process"/>
    <property type="evidence" value="ECO:0007669"/>
    <property type="project" value="InterPro"/>
</dbReference>
<dbReference type="InterPro" id="IPR010695">
    <property type="entry name" value="FAIM1"/>
</dbReference>
<dbReference type="AlphaFoldDB" id="G0NKV7"/>
<dbReference type="InterPro" id="IPR038513">
    <property type="entry name" value="FAIM1_dom_sf"/>
</dbReference>
<reference evidence="2" key="1">
    <citation type="submission" date="2011-07" db="EMBL/GenBank/DDBJ databases">
        <authorList>
            <consortium name="Caenorhabditis brenneri Sequencing and Analysis Consortium"/>
            <person name="Wilson R.K."/>
        </authorList>
    </citation>
    <scope>NUCLEOTIDE SEQUENCE [LARGE SCALE GENOMIC DNA]</scope>
    <source>
        <strain evidence="2">PB2801</strain>
    </source>
</reference>
<sequence>MNSIIKTFNVPVGNELFEVKISHDQYLNKMIIKVNGEIQTTKKPWKIDRTIDEYQFEIGNKSIVPRMLREAALVTIITRKMYDTYTYLVKINGRMLQKYKEEFRGKFLAWRINVDEGKAVTVYLDKNNNVLWFGGRRIGRIQFQANEFLLWFTIFKKPGEITKGYINRKLDYICTYNGRRCRPVDFELEDIRGSFSKKYL</sequence>
<dbReference type="Pfam" id="PF06905">
    <property type="entry name" value="FAIM1"/>
    <property type="match status" value="1"/>
</dbReference>
<evidence type="ECO:0000313" key="2">
    <source>
        <dbReference type="Proteomes" id="UP000008068"/>
    </source>
</evidence>